<protein>
    <submittedName>
        <fullName evidence="2">Uncharacterized protein</fullName>
    </submittedName>
</protein>
<sequence length="129" mass="14286">MESGDEDMFAISDEEASSPAPVNPVEEHLLKQLADVQHRIDVAASEIAETKAITAHVLNVLEWRALYGEDASSDSDSELYTAEGVPVAKKQKRSRASSTKNNLGLTFQWQCVLQDKWIIGVELVNRSCR</sequence>
<comment type="caution">
    <text evidence="2">The sequence shown here is derived from an EMBL/GenBank/DDBJ whole genome shotgun (WGS) entry which is preliminary data.</text>
</comment>
<accession>A0A4S2JNR0</accession>
<keyword evidence="3" id="KW-1185">Reference proteome</keyword>
<dbReference type="AlphaFoldDB" id="A0A4S2JNR0"/>
<dbReference type="Proteomes" id="UP000310200">
    <property type="component" value="Unassembled WGS sequence"/>
</dbReference>
<proteinExistence type="predicted"/>
<feature type="region of interest" description="Disordered" evidence="1">
    <location>
        <begin position="1"/>
        <end position="24"/>
    </location>
</feature>
<feature type="compositionally biased region" description="Acidic residues" evidence="1">
    <location>
        <begin position="1"/>
        <end position="16"/>
    </location>
</feature>
<dbReference type="EMBL" id="QBLH01003506">
    <property type="protein sequence ID" value="TGZ37812.1"/>
    <property type="molecule type" value="Genomic_DNA"/>
</dbReference>
<evidence type="ECO:0000313" key="3">
    <source>
        <dbReference type="Proteomes" id="UP000310200"/>
    </source>
</evidence>
<organism evidence="2 3">
    <name type="scientific">Temnothorax longispinosus</name>
    <dbReference type="NCBI Taxonomy" id="300112"/>
    <lineage>
        <taxon>Eukaryota</taxon>
        <taxon>Metazoa</taxon>
        <taxon>Ecdysozoa</taxon>
        <taxon>Arthropoda</taxon>
        <taxon>Hexapoda</taxon>
        <taxon>Insecta</taxon>
        <taxon>Pterygota</taxon>
        <taxon>Neoptera</taxon>
        <taxon>Endopterygota</taxon>
        <taxon>Hymenoptera</taxon>
        <taxon>Apocrita</taxon>
        <taxon>Aculeata</taxon>
        <taxon>Formicoidea</taxon>
        <taxon>Formicidae</taxon>
        <taxon>Myrmicinae</taxon>
        <taxon>Temnothorax</taxon>
    </lineage>
</organism>
<name>A0A4S2JNR0_9HYME</name>
<evidence type="ECO:0000313" key="2">
    <source>
        <dbReference type="EMBL" id="TGZ37812.1"/>
    </source>
</evidence>
<reference evidence="2 3" key="1">
    <citation type="journal article" date="2019" name="Philos. Trans. R. Soc. Lond., B, Biol. Sci.">
        <title>Ant behaviour and brain gene expression of defending hosts depend on the ecological success of the intruding social parasite.</title>
        <authorList>
            <person name="Kaur R."/>
            <person name="Stoldt M."/>
            <person name="Jongepier E."/>
            <person name="Feldmeyer B."/>
            <person name="Menzel F."/>
            <person name="Bornberg-Bauer E."/>
            <person name="Foitzik S."/>
        </authorList>
    </citation>
    <scope>NUCLEOTIDE SEQUENCE [LARGE SCALE GENOMIC DNA]</scope>
    <source>
        <tissue evidence="2">Whole body</tissue>
    </source>
</reference>
<gene>
    <name evidence="2" type="ORF">DBV15_04789</name>
</gene>
<evidence type="ECO:0000256" key="1">
    <source>
        <dbReference type="SAM" id="MobiDB-lite"/>
    </source>
</evidence>